<keyword evidence="1" id="KW-0732">Signal</keyword>
<gene>
    <name evidence="2" type="ORF">Hsar01_01153</name>
</gene>
<dbReference type="RefSeq" id="WP_353566081.1">
    <property type="nucleotide sequence ID" value="NZ_BAABRI010000005.1"/>
</dbReference>
<keyword evidence="3" id="KW-1185">Reference proteome</keyword>
<protein>
    <recommendedName>
        <fullName evidence="4">Integral membrane protein</fullName>
    </recommendedName>
</protein>
<dbReference type="EMBL" id="BAABRI010000005">
    <property type="protein sequence ID" value="GAA5481938.1"/>
    <property type="molecule type" value="Genomic_DNA"/>
</dbReference>
<dbReference type="Proteomes" id="UP001476282">
    <property type="component" value="Unassembled WGS sequence"/>
</dbReference>
<dbReference type="SUPFAM" id="SSF75011">
    <property type="entry name" value="3-carboxy-cis,cis-mucoante lactonizing enzyme"/>
    <property type="match status" value="1"/>
</dbReference>
<evidence type="ECO:0008006" key="4">
    <source>
        <dbReference type="Google" id="ProtNLM"/>
    </source>
</evidence>
<comment type="caution">
    <text evidence="2">The sequence shown here is derived from an EMBL/GenBank/DDBJ whole genome shotgun (WGS) entry which is preliminary data.</text>
</comment>
<evidence type="ECO:0000313" key="2">
    <source>
        <dbReference type="EMBL" id="GAA5481938.1"/>
    </source>
</evidence>
<name>A0ABP9UQ58_9BACT</name>
<feature type="chain" id="PRO_5046454242" description="Integral membrane protein" evidence="1">
    <location>
        <begin position="27"/>
        <end position="298"/>
    </location>
</feature>
<sequence length="298" mass="31804">MPKTTDLLRSATCLLAPAIAACASHAQQPGVAETTKFSDPKLPEASGMAVSPTDPSLLWLINDSGCTAELHLEGRDGKPRGTVLVRGAKNIDWEDLAAFRWKGRPWLLVADVGDNEAGRAEVQLYLVPEPAVGGGKEPPQEVEAARTITFRYPDGPRDCESVAVDEADGSILLLSKRDGTPHLYRLPLEGPAEKAELLGLAAEPPVPEGSPFHPFGRQPTAMDLSPDGKTAAVLTYLGVFAIRRGPGESWPQAFARPWETIGSFRLFQAESVCFSADGESLLITSEGVGAPLLSFPLK</sequence>
<accession>A0ABP9UQ58</accession>
<feature type="signal peptide" evidence="1">
    <location>
        <begin position="1"/>
        <end position="26"/>
    </location>
</feature>
<dbReference type="PROSITE" id="PS51257">
    <property type="entry name" value="PROKAR_LIPOPROTEIN"/>
    <property type="match status" value="1"/>
</dbReference>
<evidence type="ECO:0000313" key="3">
    <source>
        <dbReference type="Proteomes" id="UP001476282"/>
    </source>
</evidence>
<organism evidence="2 3">
    <name type="scientific">Haloferula sargassicola</name>
    <dbReference type="NCBI Taxonomy" id="490096"/>
    <lineage>
        <taxon>Bacteria</taxon>
        <taxon>Pseudomonadati</taxon>
        <taxon>Verrucomicrobiota</taxon>
        <taxon>Verrucomicrobiia</taxon>
        <taxon>Verrucomicrobiales</taxon>
        <taxon>Verrucomicrobiaceae</taxon>
        <taxon>Haloferula</taxon>
    </lineage>
</organism>
<reference evidence="2 3" key="1">
    <citation type="submission" date="2024-02" db="EMBL/GenBank/DDBJ databases">
        <title>Haloferula sargassicola NBRC 104335.</title>
        <authorList>
            <person name="Ichikawa N."/>
            <person name="Katano-Makiyama Y."/>
            <person name="Hidaka K."/>
        </authorList>
    </citation>
    <scope>NUCLEOTIDE SEQUENCE [LARGE SCALE GENOMIC DNA]</scope>
    <source>
        <strain evidence="2 3">NBRC 104335</strain>
    </source>
</reference>
<evidence type="ECO:0000256" key="1">
    <source>
        <dbReference type="SAM" id="SignalP"/>
    </source>
</evidence>
<proteinExistence type="predicted"/>